<evidence type="ECO:0000313" key="3">
    <source>
        <dbReference type="Proteomes" id="UP000557217"/>
    </source>
</evidence>
<dbReference type="RefSeq" id="WP_096549675.1">
    <property type="nucleotide sequence ID" value="NZ_AP018335.1"/>
</dbReference>
<organism evidence="2 3">
    <name type="scientific">Ureibacillus thermosphaericus</name>
    <dbReference type="NCBI Taxonomy" id="51173"/>
    <lineage>
        <taxon>Bacteria</taxon>
        <taxon>Bacillati</taxon>
        <taxon>Bacillota</taxon>
        <taxon>Bacilli</taxon>
        <taxon>Bacillales</taxon>
        <taxon>Caryophanaceae</taxon>
        <taxon>Ureibacillus</taxon>
    </lineage>
</organism>
<keyword evidence="1" id="KW-0812">Transmembrane</keyword>
<dbReference type="Proteomes" id="UP000557217">
    <property type="component" value="Unassembled WGS sequence"/>
</dbReference>
<sequence length="80" mass="9251">MKFIYLGSILMMFGGLLYTLERINAYLSTYVMWIGSASGADLTVFYPKFLDNFFVPFFLFLGIFVCSIGFYQLKIIKQSE</sequence>
<protein>
    <submittedName>
        <fullName evidence="2">Uncharacterized protein</fullName>
    </submittedName>
</protein>
<keyword evidence="1" id="KW-0472">Membrane</keyword>
<name>A0A840PPI7_URETH</name>
<keyword evidence="1" id="KW-1133">Transmembrane helix</keyword>
<evidence type="ECO:0000256" key="1">
    <source>
        <dbReference type="SAM" id="Phobius"/>
    </source>
</evidence>
<dbReference type="AlphaFoldDB" id="A0A840PPI7"/>
<gene>
    <name evidence="2" type="ORF">HNR36_002745</name>
</gene>
<keyword evidence="3" id="KW-1185">Reference proteome</keyword>
<evidence type="ECO:0000313" key="2">
    <source>
        <dbReference type="EMBL" id="MBB5150325.1"/>
    </source>
</evidence>
<dbReference type="EMBL" id="JACHGZ010000047">
    <property type="protein sequence ID" value="MBB5150325.1"/>
    <property type="molecule type" value="Genomic_DNA"/>
</dbReference>
<feature type="transmembrane region" description="Helical" evidence="1">
    <location>
        <begin position="12"/>
        <end position="33"/>
    </location>
</feature>
<comment type="caution">
    <text evidence="2">The sequence shown here is derived from an EMBL/GenBank/DDBJ whole genome shotgun (WGS) entry which is preliminary data.</text>
</comment>
<feature type="transmembrane region" description="Helical" evidence="1">
    <location>
        <begin position="53"/>
        <end position="73"/>
    </location>
</feature>
<accession>A0A840PPI7</accession>
<reference evidence="2 3" key="1">
    <citation type="submission" date="2020-08" db="EMBL/GenBank/DDBJ databases">
        <title>Genomic Encyclopedia of Type Strains, Phase IV (KMG-IV): sequencing the most valuable type-strain genomes for metagenomic binning, comparative biology and taxonomic classification.</title>
        <authorList>
            <person name="Goeker M."/>
        </authorList>
    </citation>
    <scope>NUCLEOTIDE SEQUENCE [LARGE SCALE GENOMIC DNA]</scope>
    <source>
        <strain evidence="2 3">DSM 10633</strain>
    </source>
</reference>
<proteinExistence type="predicted"/>